<dbReference type="EMBL" id="VSIJ01000005">
    <property type="protein sequence ID" value="TXX67252.1"/>
    <property type="molecule type" value="Genomic_DNA"/>
</dbReference>
<dbReference type="AlphaFoldDB" id="A0ABD7SRV6"/>
<dbReference type="RefSeq" id="WP_050916547.1">
    <property type="nucleotide sequence ID" value="NZ_JAILXN010000001.1"/>
</dbReference>
<name>A0ABD7SRV6_VIBCL</name>
<reference evidence="1 2" key="1">
    <citation type="submission" date="2019-06" db="EMBL/GenBank/DDBJ databases">
        <title>Vibrio cholerae phylogeny based on whole-genome sequencing reveals genetic diversity and population strucutre.</title>
        <authorList>
            <person name="Zhiqiu Y."/>
            <person name="Bin L."/>
            <person name="Lingyan J."/>
        </authorList>
    </citation>
    <scope>NUCLEOTIDE SEQUENCE [LARGE SCALE GENOMIC DNA]</scope>
    <source>
        <strain evidence="1 2">N2814</strain>
    </source>
</reference>
<proteinExistence type="predicted"/>
<protein>
    <submittedName>
        <fullName evidence="1">Uncharacterized protein</fullName>
    </submittedName>
</protein>
<comment type="caution">
    <text evidence="1">The sequence shown here is derived from an EMBL/GenBank/DDBJ whole genome shotgun (WGS) entry which is preliminary data.</text>
</comment>
<organism evidence="1 2">
    <name type="scientific">Vibrio cholerae</name>
    <dbReference type="NCBI Taxonomy" id="666"/>
    <lineage>
        <taxon>Bacteria</taxon>
        <taxon>Pseudomonadati</taxon>
        <taxon>Pseudomonadota</taxon>
        <taxon>Gammaproteobacteria</taxon>
        <taxon>Vibrionales</taxon>
        <taxon>Vibrionaceae</taxon>
        <taxon>Vibrio</taxon>
    </lineage>
</organism>
<evidence type="ECO:0000313" key="1">
    <source>
        <dbReference type="EMBL" id="TXX67252.1"/>
    </source>
</evidence>
<gene>
    <name evidence="1" type="ORF">FXF03_01375</name>
</gene>
<sequence length="166" mass="18050">MMKNCECGAEAELFDLTTDTGTIQHQVICSSNCGRETAIWGGHSSLSDAVTAWNSDNVTTLYTVSYSDEKISGRFTNTFSSFDLKVAARFACFLLQNNVGLNSISKITSNGNSTTLWGYEKAEDHGGINHNYEWLANTAEMDLKLCSCGEVIQQNSTKCATSICNG</sequence>
<evidence type="ECO:0000313" key="2">
    <source>
        <dbReference type="Proteomes" id="UP000323819"/>
    </source>
</evidence>
<dbReference type="Proteomes" id="UP000323819">
    <property type="component" value="Unassembled WGS sequence"/>
</dbReference>
<accession>A0ABD7SRV6</accession>